<dbReference type="SUPFAM" id="SSF53187">
    <property type="entry name" value="Zn-dependent exopeptidases"/>
    <property type="match status" value="1"/>
</dbReference>
<evidence type="ECO:0000256" key="9">
    <source>
        <dbReference type="ARBA" id="ARBA00023180"/>
    </source>
</evidence>
<keyword evidence="8 10" id="KW-0472">Membrane</keyword>
<comment type="similarity">
    <text evidence="2">Belongs to the nicastrin family.</text>
</comment>
<keyword evidence="9" id="KW-0325">Glycoprotein</keyword>
<dbReference type="PANTHER" id="PTHR21092:SF0">
    <property type="entry name" value="NICASTRIN"/>
    <property type="match status" value="1"/>
</dbReference>
<evidence type="ECO:0000256" key="10">
    <source>
        <dbReference type="SAM" id="Phobius"/>
    </source>
</evidence>
<evidence type="ECO:0000256" key="8">
    <source>
        <dbReference type="ARBA" id="ARBA00023136"/>
    </source>
</evidence>
<dbReference type="GO" id="GO:0007219">
    <property type="term" value="P:Notch signaling pathway"/>
    <property type="evidence" value="ECO:0007669"/>
    <property type="project" value="UniProtKB-KW"/>
</dbReference>
<evidence type="ECO:0000313" key="12">
    <source>
        <dbReference type="EMBL" id="GBP68120.1"/>
    </source>
</evidence>
<dbReference type="OrthoDB" id="755951at2759"/>
<evidence type="ECO:0000256" key="7">
    <source>
        <dbReference type="ARBA" id="ARBA00022989"/>
    </source>
</evidence>
<evidence type="ECO:0000259" key="11">
    <source>
        <dbReference type="Pfam" id="PF18266"/>
    </source>
</evidence>
<reference evidence="12 13" key="1">
    <citation type="journal article" date="2019" name="Commun. Biol.">
        <title>The bagworm genome reveals a unique fibroin gene that provides high tensile strength.</title>
        <authorList>
            <person name="Kono N."/>
            <person name="Nakamura H."/>
            <person name="Ohtoshi R."/>
            <person name="Tomita M."/>
            <person name="Numata K."/>
            <person name="Arakawa K."/>
        </authorList>
    </citation>
    <scope>NUCLEOTIDE SEQUENCE [LARGE SCALE GENOMIC DNA]</scope>
</reference>
<proteinExistence type="inferred from homology"/>
<name>A0A4C1XY36_EUMVA</name>
<evidence type="ECO:0000256" key="6">
    <source>
        <dbReference type="ARBA" id="ARBA00022976"/>
    </source>
</evidence>
<evidence type="ECO:0000313" key="13">
    <source>
        <dbReference type="Proteomes" id="UP000299102"/>
    </source>
</evidence>
<sequence length="736" mass="81597">MGAVTYFLEELNLGTSRYAGNSERPEFRALYCAWIQELMSDRKNLGIGERLNEQIYSPIEGAAPCFRRLNGTHQAGCTSSEKGAVGIVHMIYTVSDAQWMIHNSSAGPYVGVVDSFIFNDIINDLLEFPENVAGIVLYENITVQPNFFSLESRCPNEYSSALGSQCSSSTAGGIVWNEHGKGLLRSDIPFPIFYLPHSKIDEVEKIKSCYQRFSLDKNNQMEQSLCSLQLNSFMFAAVDTEVCLRRSTSSYLNVLKVCDPLTNQNVQYSLFPLRQGEVVDNRTITFVTARIDSTSLFDGLSPGGASSLVGMVTLITAAVTLSKMIPITDSIKYKRNILWTLLSGESFDYIGSQRIAYDLAHSGWPPSAPLNLSQFALHIELGQLGGLLGNSVNTTEWPIKAFIPHDETSSIEVQNFLKYVNSSSIEQKVTANLPPSSLHSFRRIIKEKVNSIMPEVLLVDHDETFTNMFYQSVLDDARNIGFKYHNISINNNGTFLDTDSLIANGTMKNTESQVKIAYLATRLAHSLYQTVTGNEYVGQIAASAHLVDELLYCFMSSLTCRALLAADYVHNTEETVVPKPVPLYVGVAQWNGPAPVFAGHLLALLTGTEMKYNHTTCESMKDSSYSYYWLRGWNYTGVCIQTTMNFSQALSPAFTIPDYDFKSGVYSTWTESVWRSMWARIFVTASGAGARTAAIIGAFCTVFAAFLTYWLQKHAEIIFVTSGNNVLTVNSDATTG</sequence>
<dbReference type="GO" id="GO:0005886">
    <property type="term" value="C:plasma membrane"/>
    <property type="evidence" value="ECO:0007669"/>
    <property type="project" value="UniProtKB-ARBA"/>
</dbReference>
<dbReference type="STRING" id="151549.A0A4C1XY36"/>
<gene>
    <name evidence="12" type="primary">Nct</name>
    <name evidence="12" type="ORF">EVAR_46283_1</name>
</gene>
<dbReference type="GO" id="GO:0016485">
    <property type="term" value="P:protein processing"/>
    <property type="evidence" value="ECO:0007669"/>
    <property type="project" value="InterPro"/>
</dbReference>
<dbReference type="Gene3D" id="3.40.630.10">
    <property type="entry name" value="Zn peptidases"/>
    <property type="match status" value="1"/>
</dbReference>
<keyword evidence="7 10" id="KW-1133">Transmembrane helix</keyword>
<evidence type="ECO:0000256" key="3">
    <source>
        <dbReference type="ARBA" id="ARBA00015303"/>
    </source>
</evidence>
<feature type="domain" description="Nicastrin small lobe" evidence="11">
    <location>
        <begin position="64"/>
        <end position="236"/>
    </location>
</feature>
<dbReference type="InterPro" id="IPR008710">
    <property type="entry name" value="Nicastrin"/>
</dbReference>
<dbReference type="PANTHER" id="PTHR21092">
    <property type="entry name" value="NICASTRIN"/>
    <property type="match status" value="1"/>
</dbReference>
<dbReference type="InterPro" id="IPR041084">
    <property type="entry name" value="Ncstrn_small"/>
</dbReference>
<dbReference type="EMBL" id="BGZK01001002">
    <property type="protein sequence ID" value="GBP68120.1"/>
    <property type="molecule type" value="Genomic_DNA"/>
</dbReference>
<keyword evidence="5" id="KW-0732">Signal</keyword>
<keyword evidence="13" id="KW-1185">Reference proteome</keyword>
<dbReference type="Pfam" id="PF18266">
    <property type="entry name" value="Ncstrn_small"/>
    <property type="match status" value="1"/>
</dbReference>
<organism evidence="12 13">
    <name type="scientific">Eumeta variegata</name>
    <name type="common">Bagworm moth</name>
    <name type="synonym">Eumeta japonica</name>
    <dbReference type="NCBI Taxonomy" id="151549"/>
    <lineage>
        <taxon>Eukaryota</taxon>
        <taxon>Metazoa</taxon>
        <taxon>Ecdysozoa</taxon>
        <taxon>Arthropoda</taxon>
        <taxon>Hexapoda</taxon>
        <taxon>Insecta</taxon>
        <taxon>Pterygota</taxon>
        <taxon>Neoptera</taxon>
        <taxon>Endopterygota</taxon>
        <taxon>Lepidoptera</taxon>
        <taxon>Glossata</taxon>
        <taxon>Ditrysia</taxon>
        <taxon>Tineoidea</taxon>
        <taxon>Psychidae</taxon>
        <taxon>Oiketicinae</taxon>
        <taxon>Eumeta</taxon>
    </lineage>
</organism>
<comment type="subcellular location">
    <subcellularLocation>
        <location evidence="1">Membrane</location>
        <topology evidence="1">Single-pass type I membrane protein</topology>
    </subcellularLocation>
</comment>
<dbReference type="AlphaFoldDB" id="A0A4C1XY36"/>
<keyword evidence="6" id="KW-0914">Notch signaling pathway</keyword>
<evidence type="ECO:0000256" key="1">
    <source>
        <dbReference type="ARBA" id="ARBA00004479"/>
    </source>
</evidence>
<feature type="transmembrane region" description="Helical" evidence="10">
    <location>
        <begin position="693"/>
        <end position="711"/>
    </location>
</feature>
<accession>A0A4C1XY36</accession>
<comment type="caution">
    <text evidence="12">The sequence shown here is derived from an EMBL/GenBank/DDBJ whole genome shotgun (WGS) entry which is preliminary data.</text>
</comment>
<dbReference type="Proteomes" id="UP000299102">
    <property type="component" value="Unassembled WGS sequence"/>
</dbReference>
<protein>
    <recommendedName>
        <fullName evidence="3">Nicastrin</fullName>
    </recommendedName>
</protein>
<evidence type="ECO:0000256" key="2">
    <source>
        <dbReference type="ARBA" id="ARBA00007717"/>
    </source>
</evidence>
<dbReference type="GO" id="GO:0007220">
    <property type="term" value="P:Notch receptor processing"/>
    <property type="evidence" value="ECO:0007669"/>
    <property type="project" value="TreeGrafter"/>
</dbReference>
<evidence type="ECO:0000256" key="4">
    <source>
        <dbReference type="ARBA" id="ARBA00022692"/>
    </source>
</evidence>
<keyword evidence="4 10" id="KW-0812">Transmembrane</keyword>
<dbReference type="Pfam" id="PF05450">
    <property type="entry name" value="Nicastrin"/>
    <property type="match status" value="1"/>
</dbReference>
<evidence type="ECO:0000256" key="5">
    <source>
        <dbReference type="ARBA" id="ARBA00022729"/>
    </source>
</evidence>